<dbReference type="KEGG" id="hhl:Halha_1759"/>
<dbReference type="EMBL" id="CP003359">
    <property type="protein sequence ID" value="AGB41695.1"/>
    <property type="molecule type" value="Genomic_DNA"/>
</dbReference>
<dbReference type="STRING" id="748449.Halha_1759"/>
<reference evidence="2" key="1">
    <citation type="submission" date="2012-02" db="EMBL/GenBank/DDBJ databases">
        <title>The complete genome of Halobacteroides halobius DSM 5150.</title>
        <authorList>
            <person name="Lucas S."/>
            <person name="Copeland A."/>
            <person name="Lapidus A."/>
            <person name="Glavina del Rio T."/>
            <person name="Dalin E."/>
            <person name="Tice H."/>
            <person name="Bruce D."/>
            <person name="Goodwin L."/>
            <person name="Pitluck S."/>
            <person name="Peters L."/>
            <person name="Mikhailova N."/>
            <person name="Gu W."/>
            <person name="Kyrpides N."/>
            <person name="Mavromatis K."/>
            <person name="Ivanova N."/>
            <person name="Brettin T."/>
            <person name="Detter J.C."/>
            <person name="Han C."/>
            <person name="Larimer F."/>
            <person name="Land M."/>
            <person name="Hauser L."/>
            <person name="Markowitz V."/>
            <person name="Cheng J.-F."/>
            <person name="Hugenholtz P."/>
            <person name="Woyke T."/>
            <person name="Wu D."/>
            <person name="Tindall B."/>
            <person name="Pomrenke H."/>
            <person name="Brambilla E."/>
            <person name="Klenk H.-P."/>
            <person name="Eisen J.A."/>
        </authorList>
    </citation>
    <scope>NUCLEOTIDE SEQUENCE [LARGE SCALE GENOMIC DNA]</scope>
    <source>
        <strain evidence="2">ATCC 35273 / DSM 5150 / MD-1</strain>
    </source>
</reference>
<dbReference type="HOGENOM" id="CLU_2301902_0_0_9"/>
<proteinExistence type="predicted"/>
<evidence type="ECO:0000313" key="1">
    <source>
        <dbReference type="EMBL" id="AGB41695.1"/>
    </source>
</evidence>
<gene>
    <name evidence="1" type="ordered locus">Halha_1759</name>
</gene>
<keyword evidence="2" id="KW-1185">Reference proteome</keyword>
<dbReference type="Proteomes" id="UP000010880">
    <property type="component" value="Chromosome"/>
</dbReference>
<organism evidence="1 2">
    <name type="scientific">Halobacteroides halobius (strain ATCC 35273 / DSM 5150 / MD-1)</name>
    <dbReference type="NCBI Taxonomy" id="748449"/>
    <lineage>
        <taxon>Bacteria</taxon>
        <taxon>Bacillati</taxon>
        <taxon>Bacillota</taxon>
        <taxon>Clostridia</taxon>
        <taxon>Halanaerobiales</taxon>
        <taxon>Halobacteroidaceae</taxon>
        <taxon>Halobacteroides</taxon>
    </lineage>
</organism>
<protein>
    <submittedName>
        <fullName evidence="1">Uncharacterized protein</fullName>
    </submittedName>
</protein>
<dbReference type="RefSeq" id="WP_015327411.1">
    <property type="nucleotide sequence ID" value="NC_019978.1"/>
</dbReference>
<accession>L0KAX9</accession>
<dbReference type="OrthoDB" id="2112272at2"/>
<dbReference type="AlphaFoldDB" id="L0KAX9"/>
<evidence type="ECO:0000313" key="2">
    <source>
        <dbReference type="Proteomes" id="UP000010880"/>
    </source>
</evidence>
<name>L0KAX9_HALHC</name>
<sequence>MKVLADEVMTTTEIMVDLFGMDERLVYNLPEKMRYQRIHQYLVSAGAKKKGTKKGVNNTYIVFNLDNEIYLIPQDIFDEYDEAWVQKLNPKDSNQQVVVR</sequence>